<proteinExistence type="predicted"/>
<sequence>MSLSNPRTPDKPPKIEALRDPDRPLISVMIPAFNCFAYVEQTLTSVLNQIEDFSIFQIEIIDDHSTDGDLSSITEKYRHLNIGYFRQEINVGSLRNFETCINRAKGHWIHILHGDDMVKEGFYQEIFNLIKAFPNVGAVFTDYIYMNEKNEELYALPALHHESGILDNWFERISKGQRVQPPAIVVKRSVYEEMGSFFGVHYGEDWEMWVRIASKYDFAYTPKYLALYRLHQNNITSRSFLSNDDIKSIIKVIDIIQHYLPKEKRKELKRESLKNFSQYFAKISDKIYHDYQNPRAAHKHAWQSFLMHQNNVTLKYFIKNTIKRLIRYRV</sequence>
<dbReference type="SUPFAM" id="SSF53448">
    <property type="entry name" value="Nucleotide-diphospho-sugar transferases"/>
    <property type="match status" value="1"/>
</dbReference>
<feature type="domain" description="Glycosyltransferase 2-like" evidence="1">
    <location>
        <begin position="27"/>
        <end position="155"/>
    </location>
</feature>
<dbReference type="PANTHER" id="PTHR43685">
    <property type="entry name" value="GLYCOSYLTRANSFERASE"/>
    <property type="match status" value="1"/>
</dbReference>
<organism evidence="2 3">
    <name type="scientific">Flectobacillus longus</name>
    <dbReference type="NCBI Taxonomy" id="2984207"/>
    <lineage>
        <taxon>Bacteria</taxon>
        <taxon>Pseudomonadati</taxon>
        <taxon>Bacteroidota</taxon>
        <taxon>Cytophagia</taxon>
        <taxon>Cytophagales</taxon>
        <taxon>Flectobacillaceae</taxon>
        <taxon>Flectobacillus</taxon>
    </lineage>
</organism>
<keyword evidence="3" id="KW-1185">Reference proteome</keyword>
<name>A0ABT6YKN1_9BACT</name>
<dbReference type="PANTHER" id="PTHR43685:SF2">
    <property type="entry name" value="GLYCOSYLTRANSFERASE 2-LIKE DOMAIN-CONTAINING PROTEIN"/>
    <property type="match status" value="1"/>
</dbReference>
<dbReference type="Proteomes" id="UP001236569">
    <property type="component" value="Unassembled WGS sequence"/>
</dbReference>
<gene>
    <name evidence="2" type="ORF">QM480_07445</name>
</gene>
<dbReference type="EC" id="2.4.-.-" evidence="2"/>
<keyword evidence="2" id="KW-0808">Transferase</keyword>
<accession>A0ABT6YKN1</accession>
<evidence type="ECO:0000259" key="1">
    <source>
        <dbReference type="Pfam" id="PF00535"/>
    </source>
</evidence>
<comment type="caution">
    <text evidence="2">The sequence shown here is derived from an EMBL/GenBank/DDBJ whole genome shotgun (WGS) entry which is preliminary data.</text>
</comment>
<dbReference type="InterPro" id="IPR029044">
    <property type="entry name" value="Nucleotide-diphossugar_trans"/>
</dbReference>
<evidence type="ECO:0000313" key="3">
    <source>
        <dbReference type="Proteomes" id="UP001236569"/>
    </source>
</evidence>
<dbReference type="InterPro" id="IPR001173">
    <property type="entry name" value="Glyco_trans_2-like"/>
</dbReference>
<dbReference type="Gene3D" id="3.90.550.10">
    <property type="entry name" value="Spore Coat Polysaccharide Biosynthesis Protein SpsA, Chain A"/>
    <property type="match status" value="1"/>
</dbReference>
<dbReference type="Pfam" id="PF00535">
    <property type="entry name" value="Glycos_transf_2"/>
    <property type="match status" value="1"/>
</dbReference>
<reference evidence="2 3" key="1">
    <citation type="submission" date="2023-05" db="EMBL/GenBank/DDBJ databases">
        <title>Novel species of genus Flectobacillus isolated from stream in China.</title>
        <authorList>
            <person name="Lu H."/>
        </authorList>
    </citation>
    <scope>NUCLEOTIDE SEQUENCE [LARGE SCALE GENOMIC DNA]</scope>
    <source>
        <strain evidence="2 3">DC10W</strain>
    </source>
</reference>
<keyword evidence="2" id="KW-0328">Glycosyltransferase</keyword>
<dbReference type="GO" id="GO:0016757">
    <property type="term" value="F:glycosyltransferase activity"/>
    <property type="evidence" value="ECO:0007669"/>
    <property type="project" value="UniProtKB-KW"/>
</dbReference>
<evidence type="ECO:0000313" key="2">
    <source>
        <dbReference type="EMBL" id="MDI9864152.1"/>
    </source>
</evidence>
<dbReference type="RefSeq" id="WP_283369374.1">
    <property type="nucleotide sequence ID" value="NZ_JASHID010000004.1"/>
</dbReference>
<protein>
    <submittedName>
        <fullName evidence="2">Glycosyltransferase</fullName>
        <ecNumber evidence="2">2.4.-.-</ecNumber>
    </submittedName>
</protein>
<dbReference type="EMBL" id="JASHID010000004">
    <property type="protein sequence ID" value="MDI9864152.1"/>
    <property type="molecule type" value="Genomic_DNA"/>
</dbReference>
<dbReference type="InterPro" id="IPR050834">
    <property type="entry name" value="Glycosyltransf_2"/>
</dbReference>